<dbReference type="Proteomes" id="UP000198307">
    <property type="component" value="Unassembled WGS sequence"/>
</dbReference>
<feature type="transmembrane region" description="Helical" evidence="1">
    <location>
        <begin position="196"/>
        <end position="225"/>
    </location>
</feature>
<organism evidence="2 3">
    <name type="scientific">Paracoccus seriniphilus</name>
    <dbReference type="NCBI Taxonomy" id="184748"/>
    <lineage>
        <taxon>Bacteria</taxon>
        <taxon>Pseudomonadati</taxon>
        <taxon>Pseudomonadota</taxon>
        <taxon>Alphaproteobacteria</taxon>
        <taxon>Rhodobacterales</taxon>
        <taxon>Paracoccaceae</taxon>
        <taxon>Paracoccus</taxon>
    </lineage>
</organism>
<dbReference type="EMBL" id="FZQB01000001">
    <property type="protein sequence ID" value="SNT68882.1"/>
    <property type="molecule type" value="Genomic_DNA"/>
</dbReference>
<dbReference type="RefSeq" id="WP_089342763.1">
    <property type="nucleotide sequence ID" value="NZ_CP067129.1"/>
</dbReference>
<dbReference type="AlphaFoldDB" id="A0A239PM64"/>
<proteinExistence type="predicted"/>
<keyword evidence="1" id="KW-1133">Transmembrane helix</keyword>
<dbReference type="Pfam" id="PF20340">
    <property type="entry name" value="DUF6635"/>
    <property type="match status" value="1"/>
</dbReference>
<dbReference type="OrthoDB" id="9342581at2"/>
<sequence>MTESADMLIARRKAVDEFVSRRFGPGGTLRLHRAALGLDLLRAPINVALSPVFLLTRLGAALSGLVRLKALSRWLGARRIFLPSDIGRQIDADLISFLDEMHQRGLLAQDDPQLIRKAVDGYTETRNAVAEITTSTIVLALGSFAFHRPTPGVISLAGPIAELRARSRAIEEFALGSGLGRIWQGLFPAEPSAAQILATGVALAVAASVITTFAGLLADPVQTWLGTHRRRLMRMLDRLDKQADIPALEREHLLARAGDLLDALLVTWRSLR</sequence>
<evidence type="ECO:0000313" key="2">
    <source>
        <dbReference type="EMBL" id="SNT68882.1"/>
    </source>
</evidence>
<keyword evidence="1" id="KW-0812">Transmembrane</keyword>
<evidence type="ECO:0000313" key="3">
    <source>
        <dbReference type="Proteomes" id="UP000198307"/>
    </source>
</evidence>
<accession>A0A239PM64</accession>
<evidence type="ECO:0000256" key="1">
    <source>
        <dbReference type="SAM" id="Phobius"/>
    </source>
</evidence>
<keyword evidence="1" id="KW-0472">Membrane</keyword>
<name>A0A239PM64_9RHOB</name>
<reference evidence="2 3" key="1">
    <citation type="submission" date="2017-07" db="EMBL/GenBank/DDBJ databases">
        <authorList>
            <person name="Sun Z.S."/>
            <person name="Albrecht U."/>
            <person name="Echele G."/>
            <person name="Lee C.C."/>
        </authorList>
    </citation>
    <scope>NUCLEOTIDE SEQUENCE [LARGE SCALE GENOMIC DNA]</scope>
    <source>
        <strain evidence="2 3">DSM 14827</strain>
    </source>
</reference>
<keyword evidence="3" id="KW-1185">Reference proteome</keyword>
<protein>
    <submittedName>
        <fullName evidence="2">Uncharacterized protein</fullName>
    </submittedName>
</protein>
<gene>
    <name evidence="2" type="ORF">SAMN05444959_101443</name>
</gene>
<dbReference type="InterPro" id="IPR046575">
    <property type="entry name" value="DUF6635"/>
</dbReference>